<proteinExistence type="inferred from homology"/>
<evidence type="ECO:0000256" key="4">
    <source>
        <dbReference type="ARBA" id="ARBA00023150"/>
    </source>
</evidence>
<dbReference type="Gene3D" id="3.90.105.10">
    <property type="entry name" value="Molybdopterin biosynthesis moea protein, domain 2"/>
    <property type="match status" value="1"/>
</dbReference>
<accession>A0A420W8T8</accession>
<gene>
    <name evidence="8" type="ORF">C7457_0613</name>
</gene>
<dbReference type="SUPFAM" id="SSF63882">
    <property type="entry name" value="MoeA N-terminal region -like"/>
    <property type="match status" value="1"/>
</dbReference>
<keyword evidence="9" id="KW-1185">Reference proteome</keyword>
<dbReference type="Pfam" id="PF03454">
    <property type="entry name" value="MoeA_C"/>
    <property type="match status" value="1"/>
</dbReference>
<keyword evidence="6" id="KW-0500">Molybdenum</keyword>
<dbReference type="EMBL" id="RBIE01000001">
    <property type="protein sequence ID" value="RKQ63733.1"/>
    <property type="molecule type" value="Genomic_DNA"/>
</dbReference>
<comment type="cofactor">
    <cofactor evidence="6">
        <name>Mg(2+)</name>
        <dbReference type="ChEBI" id="CHEBI:18420"/>
    </cofactor>
</comment>
<dbReference type="PANTHER" id="PTHR10192">
    <property type="entry name" value="MOLYBDOPTERIN BIOSYNTHESIS PROTEIN"/>
    <property type="match status" value="1"/>
</dbReference>
<dbReference type="Pfam" id="PF03453">
    <property type="entry name" value="MoeA_N"/>
    <property type="match status" value="1"/>
</dbReference>
<reference evidence="8 9" key="1">
    <citation type="submission" date="2018-10" db="EMBL/GenBank/DDBJ databases">
        <title>Genomic Encyclopedia of Type Strains, Phase IV (KMG-IV): sequencing the most valuable type-strain genomes for metagenomic binning, comparative biology and taxonomic classification.</title>
        <authorList>
            <person name="Goeker M."/>
        </authorList>
    </citation>
    <scope>NUCLEOTIDE SEQUENCE [LARGE SCALE GENOMIC DNA]</scope>
    <source>
        <strain evidence="8 9">DSM 15521</strain>
    </source>
</reference>
<comment type="pathway">
    <text evidence="2 6">Cofactor biosynthesis; molybdopterin biosynthesis.</text>
</comment>
<dbReference type="SMART" id="SM00852">
    <property type="entry name" value="MoCF_biosynth"/>
    <property type="match status" value="1"/>
</dbReference>
<protein>
    <recommendedName>
        <fullName evidence="6">Molybdopterin molybdenumtransferase</fullName>
        <ecNumber evidence="6">2.10.1.1</ecNumber>
    </recommendedName>
</protein>
<dbReference type="NCBIfam" id="TIGR00177">
    <property type="entry name" value="molyb_syn"/>
    <property type="match status" value="1"/>
</dbReference>
<dbReference type="InterPro" id="IPR005110">
    <property type="entry name" value="MoeA_linker/N"/>
</dbReference>
<comment type="catalytic activity">
    <reaction evidence="5">
        <text>adenylyl-molybdopterin + molybdate = Mo-molybdopterin + AMP + H(+)</text>
        <dbReference type="Rhea" id="RHEA:35047"/>
        <dbReference type="ChEBI" id="CHEBI:15378"/>
        <dbReference type="ChEBI" id="CHEBI:36264"/>
        <dbReference type="ChEBI" id="CHEBI:62727"/>
        <dbReference type="ChEBI" id="CHEBI:71302"/>
        <dbReference type="ChEBI" id="CHEBI:456215"/>
        <dbReference type="EC" id="2.10.1.1"/>
    </reaction>
</comment>
<dbReference type="GO" id="GO:0061599">
    <property type="term" value="F:molybdopterin molybdotransferase activity"/>
    <property type="evidence" value="ECO:0007669"/>
    <property type="project" value="UniProtKB-UniRule"/>
</dbReference>
<keyword evidence="6" id="KW-0460">Magnesium</keyword>
<dbReference type="Gene3D" id="2.170.190.11">
    <property type="entry name" value="Molybdopterin biosynthesis moea protein, domain 3"/>
    <property type="match status" value="1"/>
</dbReference>
<dbReference type="InterPro" id="IPR036425">
    <property type="entry name" value="MoaB/Mog-like_dom_sf"/>
</dbReference>
<feature type="domain" description="MoaB/Mog" evidence="7">
    <location>
        <begin position="176"/>
        <end position="314"/>
    </location>
</feature>
<evidence type="ECO:0000256" key="1">
    <source>
        <dbReference type="ARBA" id="ARBA00002901"/>
    </source>
</evidence>
<dbReference type="AlphaFoldDB" id="A0A420W8T8"/>
<dbReference type="GO" id="GO:0006777">
    <property type="term" value="P:Mo-molybdopterin cofactor biosynthetic process"/>
    <property type="evidence" value="ECO:0007669"/>
    <property type="project" value="UniProtKB-UniRule"/>
</dbReference>
<dbReference type="PANTHER" id="PTHR10192:SF5">
    <property type="entry name" value="GEPHYRIN"/>
    <property type="match status" value="1"/>
</dbReference>
<evidence type="ECO:0000259" key="7">
    <source>
        <dbReference type="SMART" id="SM00852"/>
    </source>
</evidence>
<comment type="similarity">
    <text evidence="3 6">Belongs to the MoeA family.</text>
</comment>
<dbReference type="NCBIfam" id="NF045515">
    <property type="entry name" value="Glp_gephyrin"/>
    <property type="match status" value="1"/>
</dbReference>
<evidence type="ECO:0000313" key="8">
    <source>
        <dbReference type="EMBL" id="RKQ63733.1"/>
    </source>
</evidence>
<keyword evidence="4 6" id="KW-0501">Molybdenum cofactor biosynthesis</keyword>
<dbReference type="InterPro" id="IPR038987">
    <property type="entry name" value="MoeA-like"/>
</dbReference>
<dbReference type="RefSeq" id="WP_170137335.1">
    <property type="nucleotide sequence ID" value="NZ_RBIE01000001.1"/>
</dbReference>
<dbReference type="EC" id="2.10.1.1" evidence="6"/>
<dbReference type="UniPathway" id="UPA00344"/>
<name>A0A420W8T8_9BACT</name>
<organism evidence="8 9">
    <name type="scientific">Thermovibrio guaymasensis</name>
    <dbReference type="NCBI Taxonomy" id="240167"/>
    <lineage>
        <taxon>Bacteria</taxon>
        <taxon>Pseudomonadati</taxon>
        <taxon>Aquificota</taxon>
        <taxon>Aquificia</taxon>
        <taxon>Desulfurobacteriales</taxon>
        <taxon>Desulfurobacteriaceae</taxon>
        <taxon>Thermovibrio</taxon>
    </lineage>
</organism>
<comment type="caution">
    <text evidence="8">The sequence shown here is derived from an EMBL/GenBank/DDBJ whole genome shotgun (WGS) entry which is preliminary data.</text>
</comment>
<evidence type="ECO:0000256" key="3">
    <source>
        <dbReference type="ARBA" id="ARBA00010763"/>
    </source>
</evidence>
<dbReference type="Gene3D" id="3.40.980.10">
    <property type="entry name" value="MoaB/Mog-like domain"/>
    <property type="match status" value="1"/>
</dbReference>
<dbReference type="InterPro" id="IPR036688">
    <property type="entry name" value="MoeA_C_domain_IV_sf"/>
</dbReference>
<evidence type="ECO:0000313" key="9">
    <source>
        <dbReference type="Proteomes" id="UP000280881"/>
    </source>
</evidence>
<evidence type="ECO:0000256" key="6">
    <source>
        <dbReference type="RuleBase" id="RU365090"/>
    </source>
</evidence>
<evidence type="ECO:0000256" key="2">
    <source>
        <dbReference type="ARBA" id="ARBA00005046"/>
    </source>
</evidence>
<evidence type="ECO:0000256" key="5">
    <source>
        <dbReference type="ARBA" id="ARBA00047317"/>
    </source>
</evidence>
<dbReference type="SUPFAM" id="SSF53218">
    <property type="entry name" value="Molybdenum cofactor biosynthesis proteins"/>
    <property type="match status" value="1"/>
</dbReference>
<dbReference type="InterPro" id="IPR001453">
    <property type="entry name" value="MoaB/Mog_dom"/>
</dbReference>
<sequence>MKVKREEAKGIINGRVKVTGTETKVLDEAYGRVIAQDVVSPVDIPDQDKSAIDGFAFNTALLTELPARLKVVGEIPAGSQKKFSLKRGEAAFVMTGGVIPEGSNAAVRIEDVKVEGDELVIDFPVEEGNLVNFRGSEIRKGERVIKRGELLDYRKVGLLAHLGVYRIKVFQRVKVGIVTTGTEVLEPEEPFRKGAVRNTNFYTLKGLLESLGAEVVYVGKGKDNVEELKELIAQSLSTCDFTVTTGGISKGKYDLVREVIRELGVEILFTQTDIRPGRPLTFGVREDKLFFGLPGYPAACLVNALEFLVPAVKKAMGIKEFQNKYVTAVAGDKLKSRKGRVDFIRVKLSSEEGVLKVYPESNQQTSNFLTVVKCQGLAVIGRERGNVEKGETVEVLLFNNPF</sequence>
<dbReference type="Proteomes" id="UP000280881">
    <property type="component" value="Unassembled WGS sequence"/>
</dbReference>
<dbReference type="CDD" id="cd00887">
    <property type="entry name" value="MoeA"/>
    <property type="match status" value="1"/>
</dbReference>
<dbReference type="Pfam" id="PF00994">
    <property type="entry name" value="MoCF_biosynth"/>
    <property type="match status" value="1"/>
</dbReference>
<dbReference type="InterPro" id="IPR005111">
    <property type="entry name" value="MoeA_C_domain_IV"/>
</dbReference>
<keyword evidence="6" id="KW-0808">Transferase</keyword>
<comment type="function">
    <text evidence="1 6">Catalyzes the insertion of molybdate into adenylated molybdopterin with the concomitant release of AMP.</text>
</comment>
<dbReference type="SUPFAM" id="SSF63867">
    <property type="entry name" value="MoeA C-terminal domain-like"/>
    <property type="match status" value="1"/>
</dbReference>
<keyword evidence="6" id="KW-0479">Metal-binding</keyword>
<dbReference type="Gene3D" id="2.40.340.10">
    <property type="entry name" value="MoeA, C-terminal, domain IV"/>
    <property type="match status" value="1"/>
</dbReference>
<dbReference type="GO" id="GO:0005829">
    <property type="term" value="C:cytosol"/>
    <property type="evidence" value="ECO:0007669"/>
    <property type="project" value="TreeGrafter"/>
</dbReference>
<dbReference type="InterPro" id="IPR036135">
    <property type="entry name" value="MoeA_linker/N_sf"/>
</dbReference>
<dbReference type="GO" id="GO:0046872">
    <property type="term" value="F:metal ion binding"/>
    <property type="evidence" value="ECO:0007669"/>
    <property type="project" value="UniProtKB-UniRule"/>
</dbReference>